<feature type="compositionally biased region" description="Basic and acidic residues" evidence="1">
    <location>
        <begin position="139"/>
        <end position="148"/>
    </location>
</feature>
<dbReference type="EMBL" id="BMEO01000011">
    <property type="protein sequence ID" value="GGF99756.1"/>
    <property type="molecule type" value="Genomic_DNA"/>
</dbReference>
<dbReference type="PROSITE" id="PS51257">
    <property type="entry name" value="PROKAR_LIPOPROTEIN"/>
    <property type="match status" value="1"/>
</dbReference>
<reference evidence="2" key="2">
    <citation type="submission" date="2020-09" db="EMBL/GenBank/DDBJ databases">
        <authorList>
            <person name="Sun Q."/>
            <person name="Zhou Y."/>
        </authorList>
    </citation>
    <scope>NUCLEOTIDE SEQUENCE</scope>
    <source>
        <strain evidence="2">CGMCC 1.12181</strain>
    </source>
</reference>
<reference evidence="2" key="1">
    <citation type="journal article" date="2014" name="Int. J. Syst. Evol. Microbiol.">
        <title>Complete genome sequence of Corynebacterium casei LMG S-19264T (=DSM 44701T), isolated from a smear-ripened cheese.</title>
        <authorList>
            <consortium name="US DOE Joint Genome Institute (JGI-PGF)"/>
            <person name="Walter F."/>
            <person name="Albersmeier A."/>
            <person name="Kalinowski J."/>
            <person name="Ruckert C."/>
        </authorList>
    </citation>
    <scope>NUCLEOTIDE SEQUENCE</scope>
    <source>
        <strain evidence="2">CGMCC 1.12181</strain>
    </source>
</reference>
<dbReference type="Proteomes" id="UP000605253">
    <property type="component" value="Unassembled WGS sequence"/>
</dbReference>
<proteinExistence type="predicted"/>
<gene>
    <name evidence="2" type="ORF">GCM10011365_21250</name>
</gene>
<feature type="region of interest" description="Disordered" evidence="1">
    <location>
        <begin position="126"/>
        <end position="148"/>
    </location>
</feature>
<comment type="caution">
    <text evidence="2">The sequence shown here is derived from an EMBL/GenBank/DDBJ whole genome shotgun (WGS) entry which is preliminary data.</text>
</comment>
<evidence type="ECO:0000256" key="1">
    <source>
        <dbReference type="SAM" id="MobiDB-lite"/>
    </source>
</evidence>
<dbReference type="AlphaFoldDB" id="A0A917CUW9"/>
<organism evidence="2 3">
    <name type="scientific">Marinicella pacifica</name>
    <dbReference type="NCBI Taxonomy" id="1171543"/>
    <lineage>
        <taxon>Bacteria</taxon>
        <taxon>Pseudomonadati</taxon>
        <taxon>Pseudomonadota</taxon>
        <taxon>Gammaproteobacteria</taxon>
        <taxon>Lysobacterales</taxon>
        <taxon>Marinicellaceae</taxon>
        <taxon>Marinicella</taxon>
    </lineage>
</organism>
<accession>A0A917CUW9</accession>
<keyword evidence="3" id="KW-1185">Reference proteome</keyword>
<dbReference type="RefSeq" id="WP_188365730.1">
    <property type="nucleotide sequence ID" value="NZ_BAABJF010000024.1"/>
</dbReference>
<evidence type="ECO:0000313" key="2">
    <source>
        <dbReference type="EMBL" id="GGF99756.1"/>
    </source>
</evidence>
<sequence>MKFFVILWVTLFWVVGCQTETTENPNKSSVPGACTKDAKVCEDGQTVSRNPALNCAFDPCPEPLTEIQCADDMKQCPDGSFVKRHPNNECLFKACPEQSKQKEPVVYCTQEALQCDDGSYVGRDPENNCAFKPCPDGSEPERSKPRLD</sequence>
<protein>
    <submittedName>
        <fullName evidence="2">Uncharacterized protein</fullName>
    </submittedName>
</protein>
<evidence type="ECO:0000313" key="3">
    <source>
        <dbReference type="Proteomes" id="UP000605253"/>
    </source>
</evidence>
<name>A0A917CUW9_9GAMM</name>